<dbReference type="InterPro" id="IPR001279">
    <property type="entry name" value="Metallo-B-lactamas"/>
</dbReference>
<dbReference type="SUPFAM" id="SSF56281">
    <property type="entry name" value="Metallo-hydrolase/oxidoreductase"/>
    <property type="match status" value="1"/>
</dbReference>
<dbReference type="InterPro" id="IPR036866">
    <property type="entry name" value="RibonucZ/Hydroxyglut_hydro"/>
</dbReference>
<dbReference type="CDD" id="cd06262">
    <property type="entry name" value="metallo-hydrolase-like_MBL-fold"/>
    <property type="match status" value="1"/>
</dbReference>
<protein>
    <submittedName>
        <fullName evidence="2">MBL fold metallo-hydrolase</fullName>
    </submittedName>
</protein>
<dbReference type="InterPro" id="IPR050114">
    <property type="entry name" value="UPF0173_UPF0282_UlaG_hydrolase"/>
</dbReference>
<dbReference type="SMART" id="SM00849">
    <property type="entry name" value="Lactamase_B"/>
    <property type="match status" value="1"/>
</dbReference>
<accession>A0ABP8CZB5</accession>
<dbReference type="EMBL" id="BAABAT010000002">
    <property type="protein sequence ID" value="GAA4245259.1"/>
    <property type="molecule type" value="Genomic_DNA"/>
</dbReference>
<dbReference type="Gene3D" id="3.60.15.10">
    <property type="entry name" value="Ribonuclease Z/Hydroxyacylglutathione hydrolase-like"/>
    <property type="match status" value="1"/>
</dbReference>
<evidence type="ECO:0000259" key="1">
    <source>
        <dbReference type="SMART" id="SM00849"/>
    </source>
</evidence>
<gene>
    <name evidence="2" type="ORF">GCM10022255_011880</name>
</gene>
<name>A0ABP8CZB5_9ACTN</name>
<feature type="domain" description="Metallo-beta-lactamase" evidence="1">
    <location>
        <begin position="11"/>
        <end position="178"/>
    </location>
</feature>
<dbReference type="PANTHER" id="PTHR43546:SF3">
    <property type="entry name" value="UPF0173 METAL-DEPENDENT HYDROLASE MJ1163"/>
    <property type="match status" value="1"/>
</dbReference>
<dbReference type="Proteomes" id="UP001500620">
    <property type="component" value="Unassembled WGS sequence"/>
</dbReference>
<organism evidence="2 3">
    <name type="scientific">Dactylosporangium darangshiense</name>
    <dbReference type="NCBI Taxonomy" id="579108"/>
    <lineage>
        <taxon>Bacteria</taxon>
        <taxon>Bacillati</taxon>
        <taxon>Actinomycetota</taxon>
        <taxon>Actinomycetes</taxon>
        <taxon>Micromonosporales</taxon>
        <taxon>Micromonosporaceae</taxon>
        <taxon>Dactylosporangium</taxon>
    </lineage>
</organism>
<evidence type="ECO:0000313" key="3">
    <source>
        <dbReference type="Proteomes" id="UP001500620"/>
    </source>
</evidence>
<dbReference type="Pfam" id="PF13483">
    <property type="entry name" value="Lactamase_B_3"/>
    <property type="match status" value="1"/>
</dbReference>
<comment type="caution">
    <text evidence="2">The sequence shown here is derived from an EMBL/GenBank/DDBJ whole genome shotgun (WGS) entry which is preliminary data.</text>
</comment>
<proteinExistence type="predicted"/>
<keyword evidence="3" id="KW-1185">Reference proteome</keyword>
<dbReference type="PANTHER" id="PTHR43546">
    <property type="entry name" value="UPF0173 METAL-DEPENDENT HYDROLASE MJ1163-RELATED"/>
    <property type="match status" value="1"/>
</dbReference>
<sequence>MLSAVKVTHLGHACLLVETGARLLVDPGTLSGFEAVRDLDAVLVTHQHPDHVDVARLGALLAANPGARLVVDADTATALGARLPEHTVARPGDRLQLGGARVDVLGGLHAPVYGDVPGCTNAAYLVDGGAFLHPGDSFLVPAADVDVLAVAVDGPWLKLAEAVDYVRAVRPRVAVPMHEAETTDPGKYFGMLAAFGPDGVVRRLTAGEATPL</sequence>
<evidence type="ECO:0000313" key="2">
    <source>
        <dbReference type="EMBL" id="GAA4245259.1"/>
    </source>
</evidence>
<reference evidence="3" key="1">
    <citation type="journal article" date="2019" name="Int. J. Syst. Evol. Microbiol.">
        <title>The Global Catalogue of Microorganisms (GCM) 10K type strain sequencing project: providing services to taxonomists for standard genome sequencing and annotation.</title>
        <authorList>
            <consortium name="The Broad Institute Genomics Platform"/>
            <consortium name="The Broad Institute Genome Sequencing Center for Infectious Disease"/>
            <person name="Wu L."/>
            <person name="Ma J."/>
        </authorList>
    </citation>
    <scope>NUCLEOTIDE SEQUENCE [LARGE SCALE GENOMIC DNA]</scope>
    <source>
        <strain evidence="3">JCM 17441</strain>
    </source>
</reference>